<proteinExistence type="inferred from homology"/>
<keyword evidence="8" id="KW-1185">Reference proteome</keyword>
<dbReference type="CDD" id="cd07990">
    <property type="entry name" value="LPLAT_LCLAT1-like"/>
    <property type="match status" value="1"/>
</dbReference>
<dbReference type="Pfam" id="PF01553">
    <property type="entry name" value="Acyltransferase"/>
    <property type="match status" value="1"/>
</dbReference>
<keyword evidence="2" id="KW-0808">Transferase</keyword>
<reference evidence="7 8" key="1">
    <citation type="submission" date="2024-08" db="EMBL/GenBank/DDBJ databases">
        <authorList>
            <person name="Cucini C."/>
            <person name="Frati F."/>
        </authorList>
    </citation>
    <scope>NUCLEOTIDE SEQUENCE [LARGE SCALE GENOMIC DNA]</scope>
</reference>
<feature type="transmembrane region" description="Helical" evidence="5">
    <location>
        <begin position="12"/>
        <end position="33"/>
    </location>
</feature>
<keyword evidence="5" id="KW-1133">Transmembrane helix</keyword>
<accession>A0ABP1Q0D9</accession>
<evidence type="ECO:0000313" key="8">
    <source>
        <dbReference type="Proteomes" id="UP001642540"/>
    </source>
</evidence>
<dbReference type="PANTHER" id="PTHR10983:SF2">
    <property type="entry name" value="ACYL-COA:LYSOPHOSPHATIDYLGLYCEROL ACYLTRANSFERASE 1"/>
    <property type="match status" value="1"/>
</dbReference>
<evidence type="ECO:0000313" key="7">
    <source>
        <dbReference type="EMBL" id="CAL8084654.1"/>
    </source>
</evidence>
<dbReference type="SUPFAM" id="SSF69593">
    <property type="entry name" value="Glycerol-3-phosphate (1)-acyltransferase"/>
    <property type="match status" value="1"/>
</dbReference>
<keyword evidence="5" id="KW-0812">Transmembrane</keyword>
<organism evidence="7 8">
    <name type="scientific">Orchesella dallaii</name>
    <dbReference type="NCBI Taxonomy" id="48710"/>
    <lineage>
        <taxon>Eukaryota</taxon>
        <taxon>Metazoa</taxon>
        <taxon>Ecdysozoa</taxon>
        <taxon>Arthropoda</taxon>
        <taxon>Hexapoda</taxon>
        <taxon>Collembola</taxon>
        <taxon>Entomobryomorpha</taxon>
        <taxon>Entomobryoidea</taxon>
        <taxon>Orchesellidae</taxon>
        <taxon>Orchesellinae</taxon>
        <taxon>Orchesella</taxon>
    </lineage>
</organism>
<keyword evidence="5" id="KW-0472">Membrane</keyword>
<protein>
    <recommendedName>
        <fullName evidence="6">Phospholipid/glycerol acyltransferase domain-containing protein</fullName>
    </recommendedName>
</protein>
<dbReference type="InterPro" id="IPR002123">
    <property type="entry name" value="Plipid/glycerol_acylTrfase"/>
</dbReference>
<evidence type="ECO:0000256" key="2">
    <source>
        <dbReference type="ARBA" id="ARBA00022679"/>
    </source>
</evidence>
<sequence>MWSFLQPIRWFLRALWVLLNNLYCIPTYVVWMVLMHPIYYINPHAYWMIEGEFFQWLLTCVGFWSYSAGYYIVETGDNIKNIMNDETLVMVNHQSTSDVPLLMHNFSAKHTLLQRLNWIMDAVFQYTNFGIVSTLHGDFFINAGRDRRDASLKDLESYLKGIFLPRERKWLVLFPEGGFLRKRKDASKRYAAKQGLPNLEFVTLPRLGAMQTIINTLAPGSEGQSRTSTAGGLKYVIDMTIAYPNGEPLDLGTIVLGYRKPCKIHMHYNIYRIEDVPHQNEADLQNWLYDLYIKKNGMLERYYLTGVFDPDWSTEVSKVEDATAPNGRALTAADGDVVDRAPQSLPDKDGYLSSVPTSGTKKSGDVQSNDEAELEEAEPKCDDNCACEPLTEDERREYGNNYLRMDLLRVSLIHAMFISSTLFHCAVLAGLCRFYWGD</sequence>
<feature type="compositionally biased region" description="Polar residues" evidence="4">
    <location>
        <begin position="354"/>
        <end position="367"/>
    </location>
</feature>
<dbReference type="Proteomes" id="UP001642540">
    <property type="component" value="Unassembled WGS sequence"/>
</dbReference>
<dbReference type="Pfam" id="PF16076">
    <property type="entry name" value="Acyltransf_C"/>
    <property type="match status" value="1"/>
</dbReference>
<dbReference type="PANTHER" id="PTHR10983">
    <property type="entry name" value="1-ACYLGLYCEROL-3-PHOSPHATE ACYLTRANSFERASE-RELATED"/>
    <property type="match status" value="1"/>
</dbReference>
<evidence type="ECO:0000256" key="4">
    <source>
        <dbReference type="SAM" id="MobiDB-lite"/>
    </source>
</evidence>
<feature type="region of interest" description="Disordered" evidence="4">
    <location>
        <begin position="343"/>
        <end position="378"/>
    </location>
</feature>
<feature type="domain" description="Phospholipid/glycerol acyltransferase" evidence="6">
    <location>
        <begin position="87"/>
        <end position="211"/>
    </location>
</feature>
<evidence type="ECO:0000259" key="6">
    <source>
        <dbReference type="SMART" id="SM00563"/>
    </source>
</evidence>
<dbReference type="SMART" id="SM00563">
    <property type="entry name" value="PlsC"/>
    <property type="match status" value="1"/>
</dbReference>
<keyword evidence="3" id="KW-0012">Acyltransferase</keyword>
<evidence type="ECO:0000256" key="5">
    <source>
        <dbReference type="SAM" id="Phobius"/>
    </source>
</evidence>
<feature type="transmembrane region" description="Helical" evidence="5">
    <location>
        <begin position="412"/>
        <end position="436"/>
    </location>
</feature>
<gene>
    <name evidence="7" type="ORF">ODALV1_LOCUS5866</name>
</gene>
<name>A0ABP1Q0D9_9HEXA</name>
<dbReference type="EMBL" id="CAXLJM020000018">
    <property type="protein sequence ID" value="CAL8084654.1"/>
    <property type="molecule type" value="Genomic_DNA"/>
</dbReference>
<evidence type="ECO:0000256" key="3">
    <source>
        <dbReference type="ARBA" id="ARBA00023315"/>
    </source>
</evidence>
<comment type="similarity">
    <text evidence="1">Belongs to the 1-acyl-sn-glycerol-3-phosphate acyltransferase family.</text>
</comment>
<dbReference type="InterPro" id="IPR032098">
    <property type="entry name" value="Acyltransf_C"/>
</dbReference>
<comment type="caution">
    <text evidence="7">The sequence shown here is derived from an EMBL/GenBank/DDBJ whole genome shotgun (WGS) entry which is preliminary data.</text>
</comment>
<feature type="transmembrane region" description="Helical" evidence="5">
    <location>
        <begin position="53"/>
        <end position="73"/>
    </location>
</feature>
<evidence type="ECO:0000256" key="1">
    <source>
        <dbReference type="ARBA" id="ARBA00008655"/>
    </source>
</evidence>